<dbReference type="Gene3D" id="1.10.287.130">
    <property type="match status" value="1"/>
</dbReference>
<dbReference type="PRINTS" id="PR00344">
    <property type="entry name" value="BCTRLSENSOR"/>
</dbReference>
<keyword evidence="7" id="KW-0175">Coiled coil</keyword>
<feature type="domain" description="PAS" evidence="9">
    <location>
        <begin position="4"/>
        <end position="73"/>
    </location>
</feature>
<dbReference type="Proteomes" id="UP001165367">
    <property type="component" value="Unassembled WGS sequence"/>
</dbReference>
<dbReference type="SUPFAM" id="SSF55874">
    <property type="entry name" value="ATPase domain of HSP90 chaperone/DNA topoisomerase II/histidine kinase"/>
    <property type="match status" value="1"/>
</dbReference>
<dbReference type="NCBIfam" id="TIGR00229">
    <property type="entry name" value="sensory_box"/>
    <property type="match status" value="1"/>
</dbReference>
<dbReference type="PANTHER" id="PTHR43711">
    <property type="entry name" value="TWO-COMPONENT HISTIDINE KINASE"/>
    <property type="match status" value="1"/>
</dbReference>
<dbReference type="InterPro" id="IPR036890">
    <property type="entry name" value="HATPase_C_sf"/>
</dbReference>
<dbReference type="SMART" id="SM00388">
    <property type="entry name" value="HisKA"/>
    <property type="match status" value="1"/>
</dbReference>
<dbReference type="InterPro" id="IPR000014">
    <property type="entry name" value="PAS"/>
</dbReference>
<dbReference type="PANTHER" id="PTHR43711:SF26">
    <property type="entry name" value="SENSOR HISTIDINE KINASE RCSC"/>
    <property type="match status" value="1"/>
</dbReference>
<accession>A0ABS9KSR5</accession>
<dbReference type="CDD" id="cd00075">
    <property type="entry name" value="HATPase"/>
    <property type="match status" value="1"/>
</dbReference>
<dbReference type="InterPro" id="IPR003661">
    <property type="entry name" value="HisK_dim/P_dom"/>
</dbReference>
<dbReference type="Pfam" id="PF13426">
    <property type="entry name" value="PAS_9"/>
    <property type="match status" value="1"/>
</dbReference>
<keyword evidence="6" id="KW-0902">Two-component regulatory system</keyword>
<dbReference type="GO" id="GO:0016301">
    <property type="term" value="F:kinase activity"/>
    <property type="evidence" value="ECO:0007669"/>
    <property type="project" value="UniProtKB-KW"/>
</dbReference>
<name>A0ABS9KSR5_9BACT</name>
<dbReference type="EMBL" id="JAKLTR010000008">
    <property type="protein sequence ID" value="MCG2615340.1"/>
    <property type="molecule type" value="Genomic_DNA"/>
</dbReference>
<feature type="domain" description="Histidine kinase" evidence="8">
    <location>
        <begin position="195"/>
        <end position="410"/>
    </location>
</feature>
<dbReference type="InterPro" id="IPR005467">
    <property type="entry name" value="His_kinase_dom"/>
</dbReference>
<evidence type="ECO:0000256" key="6">
    <source>
        <dbReference type="ARBA" id="ARBA00023012"/>
    </source>
</evidence>
<protein>
    <recommendedName>
        <fullName evidence="2">histidine kinase</fullName>
        <ecNumber evidence="2">2.7.13.3</ecNumber>
    </recommendedName>
</protein>
<dbReference type="InterPro" id="IPR035965">
    <property type="entry name" value="PAS-like_dom_sf"/>
</dbReference>
<sequence>MTIDATHLTSLFENATEGIILTNGQGSIVMVNPAAERIFEYEADELIGNTIEILIPDSMRAHHHTLRQDFYKKPGNRQMGHGRDLYARKKDGSGIPVEVSLSFYKKNEELFVIAFIVDITERKKSEVNIRTQQQELEHMARRMQRLNAQLETKVEERTLILKEALKKLEESQKDLSDALDKEKQLNEIKTRFVSMASHEFRTPLSTVLSSAALISKYTEGDQQDQRNRHVDKIRNSVKHLNDLLEDFLSLGKLDEGKVETHPSEFNAKEAILDIFDDLKGLLKPGQEFAYEHTGSEELFSDRKMIKNIFVNLLTNAIKFSDEGKVIEIKSHVNEEGLQFSVKDHGIGIPEEDQQHLFSSFFRGKNVLNIQGTGLGLHIIKRYLSIINGTIQLESKLNKGTKFDVFIPNQLSN</sequence>
<evidence type="ECO:0000256" key="1">
    <source>
        <dbReference type="ARBA" id="ARBA00000085"/>
    </source>
</evidence>
<proteinExistence type="predicted"/>
<organism evidence="11 12">
    <name type="scientific">Terrimonas ginsenosidimutans</name>
    <dbReference type="NCBI Taxonomy" id="2908004"/>
    <lineage>
        <taxon>Bacteria</taxon>
        <taxon>Pseudomonadati</taxon>
        <taxon>Bacteroidota</taxon>
        <taxon>Chitinophagia</taxon>
        <taxon>Chitinophagales</taxon>
        <taxon>Chitinophagaceae</taxon>
        <taxon>Terrimonas</taxon>
    </lineage>
</organism>
<dbReference type="InterPro" id="IPR050736">
    <property type="entry name" value="Sensor_HK_Regulatory"/>
</dbReference>
<dbReference type="SMART" id="SM00091">
    <property type="entry name" value="PAS"/>
    <property type="match status" value="1"/>
</dbReference>
<dbReference type="Gene3D" id="3.30.450.20">
    <property type="entry name" value="PAS domain"/>
    <property type="match status" value="1"/>
</dbReference>
<dbReference type="Gene3D" id="3.30.565.10">
    <property type="entry name" value="Histidine kinase-like ATPase, C-terminal domain"/>
    <property type="match status" value="1"/>
</dbReference>
<dbReference type="Pfam" id="PF00512">
    <property type="entry name" value="HisKA"/>
    <property type="match status" value="1"/>
</dbReference>
<evidence type="ECO:0000256" key="7">
    <source>
        <dbReference type="SAM" id="Coils"/>
    </source>
</evidence>
<evidence type="ECO:0000259" key="10">
    <source>
        <dbReference type="PROSITE" id="PS50113"/>
    </source>
</evidence>
<dbReference type="Pfam" id="PF02518">
    <property type="entry name" value="HATPase_c"/>
    <property type="match status" value="1"/>
</dbReference>
<keyword evidence="4" id="KW-0808">Transferase</keyword>
<dbReference type="SMART" id="SM00387">
    <property type="entry name" value="HATPase_c"/>
    <property type="match status" value="1"/>
</dbReference>
<dbReference type="InterPro" id="IPR003594">
    <property type="entry name" value="HATPase_dom"/>
</dbReference>
<keyword evidence="5 11" id="KW-0418">Kinase</keyword>
<keyword evidence="12" id="KW-1185">Reference proteome</keyword>
<dbReference type="SUPFAM" id="SSF47384">
    <property type="entry name" value="Homodimeric domain of signal transducing histidine kinase"/>
    <property type="match status" value="1"/>
</dbReference>
<dbReference type="PROSITE" id="PS50109">
    <property type="entry name" value="HIS_KIN"/>
    <property type="match status" value="1"/>
</dbReference>
<evidence type="ECO:0000256" key="5">
    <source>
        <dbReference type="ARBA" id="ARBA00022777"/>
    </source>
</evidence>
<comment type="catalytic activity">
    <reaction evidence="1">
        <text>ATP + protein L-histidine = ADP + protein N-phospho-L-histidine.</text>
        <dbReference type="EC" id="2.7.13.3"/>
    </reaction>
</comment>
<dbReference type="PROSITE" id="PS50112">
    <property type="entry name" value="PAS"/>
    <property type="match status" value="1"/>
</dbReference>
<gene>
    <name evidence="11" type="ORF">LZZ85_13655</name>
</gene>
<dbReference type="SUPFAM" id="SSF55785">
    <property type="entry name" value="PYP-like sensor domain (PAS domain)"/>
    <property type="match status" value="1"/>
</dbReference>
<evidence type="ECO:0000256" key="3">
    <source>
        <dbReference type="ARBA" id="ARBA00022553"/>
    </source>
</evidence>
<dbReference type="InterPro" id="IPR000700">
    <property type="entry name" value="PAS-assoc_C"/>
</dbReference>
<comment type="caution">
    <text evidence="11">The sequence shown here is derived from an EMBL/GenBank/DDBJ whole genome shotgun (WGS) entry which is preliminary data.</text>
</comment>
<reference evidence="11" key="1">
    <citation type="submission" date="2022-01" db="EMBL/GenBank/DDBJ databases">
        <authorList>
            <person name="Jo J.-H."/>
            <person name="Im W.-T."/>
        </authorList>
    </citation>
    <scope>NUCLEOTIDE SEQUENCE</scope>
    <source>
        <strain evidence="11">NA20</strain>
    </source>
</reference>
<dbReference type="InterPro" id="IPR036097">
    <property type="entry name" value="HisK_dim/P_sf"/>
</dbReference>
<dbReference type="PROSITE" id="PS50113">
    <property type="entry name" value="PAC"/>
    <property type="match status" value="1"/>
</dbReference>
<evidence type="ECO:0000256" key="2">
    <source>
        <dbReference type="ARBA" id="ARBA00012438"/>
    </source>
</evidence>
<dbReference type="InterPro" id="IPR004358">
    <property type="entry name" value="Sig_transdc_His_kin-like_C"/>
</dbReference>
<evidence type="ECO:0000313" key="11">
    <source>
        <dbReference type="EMBL" id="MCG2615340.1"/>
    </source>
</evidence>
<dbReference type="EC" id="2.7.13.3" evidence="2"/>
<feature type="coiled-coil region" evidence="7">
    <location>
        <begin position="122"/>
        <end position="188"/>
    </location>
</feature>
<evidence type="ECO:0000259" key="8">
    <source>
        <dbReference type="PROSITE" id="PS50109"/>
    </source>
</evidence>
<evidence type="ECO:0000259" key="9">
    <source>
        <dbReference type="PROSITE" id="PS50112"/>
    </source>
</evidence>
<evidence type="ECO:0000313" key="12">
    <source>
        <dbReference type="Proteomes" id="UP001165367"/>
    </source>
</evidence>
<keyword evidence="3" id="KW-0597">Phosphoprotein</keyword>
<feature type="domain" description="PAC" evidence="10">
    <location>
        <begin position="81"/>
        <end position="131"/>
    </location>
</feature>
<evidence type="ECO:0000256" key="4">
    <source>
        <dbReference type="ARBA" id="ARBA00022679"/>
    </source>
</evidence>
<dbReference type="CDD" id="cd00082">
    <property type="entry name" value="HisKA"/>
    <property type="match status" value="1"/>
</dbReference>
<dbReference type="CDD" id="cd00130">
    <property type="entry name" value="PAS"/>
    <property type="match status" value="1"/>
</dbReference>
<dbReference type="RefSeq" id="WP_237872610.1">
    <property type="nucleotide sequence ID" value="NZ_JAKLTR010000008.1"/>
</dbReference>